<dbReference type="Gene3D" id="3.40.50.300">
    <property type="entry name" value="P-loop containing nucleotide triphosphate hydrolases"/>
    <property type="match status" value="1"/>
</dbReference>
<dbReference type="GO" id="GO:0004385">
    <property type="term" value="F:GMP kinase activity"/>
    <property type="evidence" value="ECO:0007669"/>
    <property type="project" value="UniProtKB-UniRule"/>
</dbReference>
<comment type="caution">
    <text evidence="15">The sequence shown here is derived from an EMBL/GenBank/DDBJ whole genome shotgun (WGS) entry which is preliminary data.</text>
</comment>
<dbReference type="InterPro" id="IPR027417">
    <property type="entry name" value="P-loop_NTPase"/>
</dbReference>
<organism evidence="15 16">
    <name type="scientific">Phaeocystidibacter marisrubri</name>
    <dbReference type="NCBI Taxonomy" id="1577780"/>
    <lineage>
        <taxon>Bacteria</taxon>
        <taxon>Pseudomonadati</taxon>
        <taxon>Bacteroidota</taxon>
        <taxon>Flavobacteriia</taxon>
        <taxon>Flavobacteriales</taxon>
        <taxon>Phaeocystidibacteraceae</taxon>
        <taxon>Phaeocystidibacter</taxon>
    </lineage>
</organism>
<dbReference type="InterPro" id="IPR008144">
    <property type="entry name" value="Guanylate_kin-like_dom"/>
</dbReference>
<evidence type="ECO:0000256" key="1">
    <source>
        <dbReference type="ARBA" id="ARBA00003531"/>
    </source>
</evidence>
<reference evidence="15 16" key="1">
    <citation type="submission" date="2019-10" db="EMBL/GenBank/DDBJ databases">
        <title>Genome sequence of Phaeocystidibacter marisrubri JCM30614 (type strain).</title>
        <authorList>
            <person name="Bowman J.P."/>
        </authorList>
    </citation>
    <scope>NUCLEOTIDE SEQUENCE [LARGE SCALE GENOMIC DNA]</scope>
    <source>
        <strain evidence="15 16">JCM 30614</strain>
    </source>
</reference>
<dbReference type="RefSeq" id="WP_151693732.1">
    <property type="nucleotide sequence ID" value="NZ_BMGX01000001.1"/>
</dbReference>
<dbReference type="EMBL" id="WBVQ01000002">
    <property type="protein sequence ID" value="KAB2816305.1"/>
    <property type="molecule type" value="Genomic_DNA"/>
</dbReference>
<dbReference type="InterPro" id="IPR017665">
    <property type="entry name" value="Guanylate_kinase"/>
</dbReference>
<dbReference type="HAMAP" id="MF_00328">
    <property type="entry name" value="Guanylate_kinase"/>
    <property type="match status" value="1"/>
</dbReference>
<sequence>MFSKGKLVIFSAPSGSGKSTLVNHLLKEYPKLQFSISATSRAPRGEEKHGEHYYFLSPEEFRTRIEAAEFLEWEEVYEGTYYGTLRSEVSRIWDAGGHVAFDIDVVGGLNLKKHFGKRALAVYVKVASMEILEQRLRGRGTDSEEKIAQRLAKAEEESLREPEFDTVILNDDLDRACTEVSEVVGAFLNQ</sequence>
<comment type="similarity">
    <text evidence="3 13">Belongs to the guanylate kinase family.</text>
</comment>
<accession>A0A6L3ZEP6</accession>
<dbReference type="PANTHER" id="PTHR23117">
    <property type="entry name" value="GUANYLATE KINASE-RELATED"/>
    <property type="match status" value="1"/>
</dbReference>
<dbReference type="CDD" id="cd00071">
    <property type="entry name" value="GMPK"/>
    <property type="match status" value="1"/>
</dbReference>
<keyword evidence="8 13" id="KW-0547">Nucleotide-binding</keyword>
<evidence type="ECO:0000256" key="3">
    <source>
        <dbReference type="ARBA" id="ARBA00005790"/>
    </source>
</evidence>
<protein>
    <recommendedName>
        <fullName evidence="5 13">Guanylate kinase</fullName>
        <ecNumber evidence="4 13">2.7.4.8</ecNumber>
    </recommendedName>
    <alternativeName>
        <fullName evidence="11 13">GMP kinase</fullName>
    </alternativeName>
</protein>
<keyword evidence="6 13" id="KW-0963">Cytoplasm</keyword>
<dbReference type="Pfam" id="PF00625">
    <property type="entry name" value="Guanylate_kin"/>
    <property type="match status" value="1"/>
</dbReference>
<keyword evidence="7 13" id="KW-0808">Transferase</keyword>
<dbReference type="PANTHER" id="PTHR23117:SF13">
    <property type="entry name" value="GUANYLATE KINASE"/>
    <property type="match status" value="1"/>
</dbReference>
<evidence type="ECO:0000313" key="16">
    <source>
        <dbReference type="Proteomes" id="UP000484164"/>
    </source>
</evidence>
<dbReference type="NCBIfam" id="TIGR03263">
    <property type="entry name" value="guanyl_kin"/>
    <property type="match status" value="1"/>
</dbReference>
<evidence type="ECO:0000256" key="13">
    <source>
        <dbReference type="HAMAP-Rule" id="MF_00328"/>
    </source>
</evidence>
<evidence type="ECO:0000256" key="9">
    <source>
        <dbReference type="ARBA" id="ARBA00022777"/>
    </source>
</evidence>
<evidence type="ECO:0000259" key="14">
    <source>
        <dbReference type="PROSITE" id="PS50052"/>
    </source>
</evidence>
<evidence type="ECO:0000256" key="5">
    <source>
        <dbReference type="ARBA" id="ARBA00016296"/>
    </source>
</evidence>
<feature type="binding site" evidence="13">
    <location>
        <begin position="12"/>
        <end position="19"/>
    </location>
    <ligand>
        <name>ATP</name>
        <dbReference type="ChEBI" id="CHEBI:30616"/>
    </ligand>
</feature>
<comment type="catalytic activity">
    <reaction evidence="12 13">
        <text>GMP + ATP = GDP + ADP</text>
        <dbReference type="Rhea" id="RHEA:20780"/>
        <dbReference type="ChEBI" id="CHEBI:30616"/>
        <dbReference type="ChEBI" id="CHEBI:58115"/>
        <dbReference type="ChEBI" id="CHEBI:58189"/>
        <dbReference type="ChEBI" id="CHEBI:456216"/>
        <dbReference type="EC" id="2.7.4.8"/>
    </reaction>
</comment>
<dbReference type="Proteomes" id="UP000484164">
    <property type="component" value="Unassembled WGS sequence"/>
</dbReference>
<name>A0A6L3ZEP6_9FLAO</name>
<proteinExistence type="inferred from homology"/>
<dbReference type="OrthoDB" id="9808150at2"/>
<comment type="subcellular location">
    <subcellularLocation>
        <location evidence="2 13">Cytoplasm</location>
    </subcellularLocation>
</comment>
<keyword evidence="16" id="KW-1185">Reference proteome</keyword>
<dbReference type="PROSITE" id="PS00856">
    <property type="entry name" value="GUANYLATE_KINASE_1"/>
    <property type="match status" value="1"/>
</dbReference>
<gene>
    <name evidence="13" type="primary">gmk</name>
    <name evidence="15" type="ORF">F8C82_11515</name>
</gene>
<feature type="domain" description="Guanylate kinase-like" evidence="14">
    <location>
        <begin position="5"/>
        <end position="185"/>
    </location>
</feature>
<dbReference type="AlphaFoldDB" id="A0A6L3ZEP6"/>
<evidence type="ECO:0000256" key="6">
    <source>
        <dbReference type="ARBA" id="ARBA00022490"/>
    </source>
</evidence>
<dbReference type="SUPFAM" id="SSF52540">
    <property type="entry name" value="P-loop containing nucleoside triphosphate hydrolases"/>
    <property type="match status" value="1"/>
</dbReference>
<keyword evidence="9 13" id="KW-0418">Kinase</keyword>
<evidence type="ECO:0000256" key="4">
    <source>
        <dbReference type="ARBA" id="ARBA00012961"/>
    </source>
</evidence>
<evidence type="ECO:0000256" key="7">
    <source>
        <dbReference type="ARBA" id="ARBA00022679"/>
    </source>
</evidence>
<evidence type="ECO:0000256" key="10">
    <source>
        <dbReference type="ARBA" id="ARBA00022840"/>
    </source>
</evidence>
<dbReference type="GO" id="GO:0005829">
    <property type="term" value="C:cytosol"/>
    <property type="evidence" value="ECO:0007669"/>
    <property type="project" value="TreeGrafter"/>
</dbReference>
<dbReference type="InterPro" id="IPR008145">
    <property type="entry name" value="GK/Ca_channel_bsu"/>
</dbReference>
<evidence type="ECO:0000256" key="12">
    <source>
        <dbReference type="ARBA" id="ARBA00048594"/>
    </source>
</evidence>
<dbReference type="SMART" id="SM00072">
    <property type="entry name" value="GuKc"/>
    <property type="match status" value="1"/>
</dbReference>
<dbReference type="PROSITE" id="PS50052">
    <property type="entry name" value="GUANYLATE_KINASE_2"/>
    <property type="match status" value="1"/>
</dbReference>
<comment type="function">
    <text evidence="1 13">Essential for recycling GMP and indirectly, cGMP.</text>
</comment>
<dbReference type="InterPro" id="IPR020590">
    <property type="entry name" value="Guanylate_kinase_CS"/>
</dbReference>
<evidence type="ECO:0000256" key="11">
    <source>
        <dbReference type="ARBA" id="ARBA00030128"/>
    </source>
</evidence>
<dbReference type="FunFam" id="3.30.63.10:FF:000005">
    <property type="entry name" value="Guanylate kinase"/>
    <property type="match status" value="1"/>
</dbReference>
<evidence type="ECO:0000313" key="15">
    <source>
        <dbReference type="EMBL" id="KAB2816305.1"/>
    </source>
</evidence>
<dbReference type="GO" id="GO:0005524">
    <property type="term" value="F:ATP binding"/>
    <property type="evidence" value="ECO:0007669"/>
    <property type="project" value="UniProtKB-UniRule"/>
</dbReference>
<dbReference type="EC" id="2.7.4.8" evidence="4 13"/>
<dbReference type="Gene3D" id="3.30.63.10">
    <property type="entry name" value="Guanylate Kinase phosphate binding domain"/>
    <property type="match status" value="1"/>
</dbReference>
<keyword evidence="10 13" id="KW-0067">ATP-binding</keyword>
<evidence type="ECO:0000256" key="8">
    <source>
        <dbReference type="ARBA" id="ARBA00022741"/>
    </source>
</evidence>
<evidence type="ECO:0000256" key="2">
    <source>
        <dbReference type="ARBA" id="ARBA00004496"/>
    </source>
</evidence>